<keyword evidence="2" id="KW-1185">Reference proteome</keyword>
<protein>
    <submittedName>
        <fullName evidence="1">Uncharacterized protein</fullName>
    </submittedName>
</protein>
<reference evidence="1 2" key="1">
    <citation type="submission" date="2012-05" db="EMBL/GenBank/DDBJ databases">
        <authorList>
            <person name="Harkins D.M."/>
            <person name="Madupu R."/>
            <person name="Durkin A.S."/>
            <person name="Torralba M."/>
            <person name="Methe B."/>
            <person name="Sutton G.G."/>
            <person name="Nelson K.E."/>
        </authorList>
    </citation>
    <scope>NUCLEOTIDE SEQUENCE [LARGE SCALE GENOMIC DNA]</scope>
    <source>
        <strain evidence="1 2">F0490</strain>
    </source>
</reference>
<evidence type="ECO:0000313" key="1">
    <source>
        <dbReference type="EMBL" id="EJF48698.1"/>
    </source>
</evidence>
<gene>
    <name evidence="1" type="ORF">HMPREF1317_1860</name>
</gene>
<dbReference type="AlphaFoldDB" id="J1HSL6"/>
<dbReference type="Proteomes" id="UP000004578">
    <property type="component" value="Unassembled WGS sequence"/>
</dbReference>
<accession>J1HSL6</accession>
<evidence type="ECO:0000313" key="2">
    <source>
        <dbReference type="Proteomes" id="UP000004578"/>
    </source>
</evidence>
<name>J1HSL6_9ACTO</name>
<organism evidence="1 2">
    <name type="scientific">Schaalia georgiae F0490</name>
    <dbReference type="NCBI Taxonomy" id="1125717"/>
    <lineage>
        <taxon>Bacteria</taxon>
        <taxon>Bacillati</taxon>
        <taxon>Actinomycetota</taxon>
        <taxon>Actinomycetes</taxon>
        <taxon>Actinomycetales</taxon>
        <taxon>Actinomycetaceae</taxon>
        <taxon>Schaalia</taxon>
    </lineage>
</organism>
<sequence length="43" mass="4975">MLRVGDRLRVGSDCFTVRDRPGQLAWAQPRSVGRRAWLPFLSF</sequence>
<feature type="non-terminal residue" evidence="1">
    <location>
        <position position="43"/>
    </location>
</feature>
<comment type="caution">
    <text evidence="1">The sequence shown here is derived from an EMBL/GenBank/DDBJ whole genome shotgun (WGS) entry which is preliminary data.</text>
</comment>
<dbReference type="EMBL" id="AKFS01000042">
    <property type="protein sequence ID" value="EJF48698.1"/>
    <property type="molecule type" value="Genomic_DNA"/>
</dbReference>
<proteinExistence type="predicted"/>